<dbReference type="RefSeq" id="WP_067534420.1">
    <property type="nucleotide sequence ID" value="NZ_AP025567.1"/>
</dbReference>
<evidence type="ECO:0000313" key="1">
    <source>
        <dbReference type="EMBL" id="RHJ87390.1"/>
    </source>
</evidence>
<proteinExistence type="predicted"/>
<dbReference type="GeneID" id="83003336"/>
<name>A0A415E1A0_9FIRM</name>
<keyword evidence="2" id="KW-1185">Reference proteome</keyword>
<reference evidence="1 2" key="1">
    <citation type="submission" date="2018-08" db="EMBL/GenBank/DDBJ databases">
        <title>A genome reference for cultivated species of the human gut microbiota.</title>
        <authorList>
            <person name="Zou Y."/>
            <person name="Xue W."/>
            <person name="Luo G."/>
        </authorList>
    </citation>
    <scope>NUCLEOTIDE SEQUENCE [LARGE SCALE GENOMIC DNA]</scope>
    <source>
        <strain evidence="1 2">AM07-24</strain>
    </source>
</reference>
<dbReference type="InterPro" id="IPR018755">
    <property type="entry name" value="Phage_Mu_Gp48"/>
</dbReference>
<dbReference type="Proteomes" id="UP000284841">
    <property type="component" value="Unassembled WGS sequence"/>
</dbReference>
<protein>
    <submittedName>
        <fullName evidence="1">DUF2313 domain-containing protein</fullName>
    </submittedName>
</protein>
<dbReference type="STRING" id="1776384.GCA_900086585_00944"/>
<dbReference type="EMBL" id="QRMS01000003">
    <property type="protein sequence ID" value="RHJ87390.1"/>
    <property type="molecule type" value="Genomic_DNA"/>
</dbReference>
<sequence length="193" mass="22500">MGYYTSELIEEILKSEKAKELLGWFPPVYSDAYVFLWLLQEVGASIKRMEQWAEEFADQVMPQRATWSLPYWEERYGIIPNESLSKEQRRNQIVNKRRTRAPMPPKKIEDIITNITGIETKIEENTGKNHFTVVCSGYIPPGLMKMVRKEINKLKPSHLIYRIISSIFYDTEITKYLASAASVLKTYTVKEVV</sequence>
<organism evidence="1 2">
    <name type="scientific">Emergencia timonensis</name>
    <dbReference type="NCBI Taxonomy" id="1776384"/>
    <lineage>
        <taxon>Bacteria</taxon>
        <taxon>Bacillati</taxon>
        <taxon>Bacillota</taxon>
        <taxon>Clostridia</taxon>
        <taxon>Peptostreptococcales</taxon>
        <taxon>Anaerovoracaceae</taxon>
        <taxon>Emergencia</taxon>
    </lineage>
</organism>
<accession>A0A415E1A0</accession>
<comment type="caution">
    <text evidence="1">The sequence shown here is derived from an EMBL/GenBank/DDBJ whole genome shotgun (WGS) entry which is preliminary data.</text>
</comment>
<gene>
    <name evidence="1" type="ORF">DW099_11880</name>
</gene>
<dbReference type="OrthoDB" id="1629754at2"/>
<dbReference type="Pfam" id="PF10076">
    <property type="entry name" value="Phage_Mu_Gp48"/>
    <property type="match status" value="1"/>
</dbReference>
<dbReference type="AlphaFoldDB" id="A0A415E1A0"/>
<evidence type="ECO:0000313" key="2">
    <source>
        <dbReference type="Proteomes" id="UP000284841"/>
    </source>
</evidence>